<sequence>MTDFPIESEIAGTVWKIEAAVGDVLEEEDVIMILESMKMEIPVLAPEAGTLVAIHVAPEDTVREGQELVTMRPAT</sequence>
<dbReference type="InterPro" id="IPR011053">
    <property type="entry name" value="Single_hybrid_motif"/>
</dbReference>
<dbReference type="InterPro" id="IPR050709">
    <property type="entry name" value="Biotin_Carboxyl_Carrier/Decarb"/>
</dbReference>
<dbReference type="PROSITE" id="PS50968">
    <property type="entry name" value="BIOTINYL_LIPOYL"/>
    <property type="match status" value="1"/>
</dbReference>
<evidence type="ECO:0000259" key="2">
    <source>
        <dbReference type="PROSITE" id="PS50968"/>
    </source>
</evidence>
<accession>A0A8J3MA89</accession>
<name>A0A8J3MA89_9RHOB</name>
<dbReference type="SUPFAM" id="SSF51230">
    <property type="entry name" value="Single hybrid motif"/>
    <property type="match status" value="1"/>
</dbReference>
<protein>
    <recommendedName>
        <fullName evidence="2">Lipoyl-binding domain-containing protein</fullName>
    </recommendedName>
</protein>
<reference evidence="3" key="1">
    <citation type="journal article" date="2014" name="Int. J. Syst. Evol. Microbiol.">
        <title>Complete genome sequence of Corynebacterium casei LMG S-19264T (=DSM 44701T), isolated from a smear-ripened cheese.</title>
        <authorList>
            <consortium name="US DOE Joint Genome Institute (JGI-PGF)"/>
            <person name="Walter F."/>
            <person name="Albersmeier A."/>
            <person name="Kalinowski J."/>
            <person name="Ruckert C."/>
        </authorList>
    </citation>
    <scope>NUCLEOTIDE SEQUENCE</scope>
    <source>
        <strain evidence="3">KCTC 42650</strain>
    </source>
</reference>
<proteinExistence type="predicted"/>
<dbReference type="PANTHER" id="PTHR45266:SF3">
    <property type="entry name" value="OXALOACETATE DECARBOXYLASE ALPHA CHAIN"/>
    <property type="match status" value="1"/>
</dbReference>
<evidence type="ECO:0000313" key="3">
    <source>
        <dbReference type="EMBL" id="GHF55444.1"/>
    </source>
</evidence>
<dbReference type="InterPro" id="IPR000089">
    <property type="entry name" value="Biotin_lipoyl"/>
</dbReference>
<dbReference type="Gene3D" id="2.40.50.100">
    <property type="match status" value="1"/>
</dbReference>
<dbReference type="EMBL" id="BNCJ01000008">
    <property type="protein sequence ID" value="GHF55444.1"/>
    <property type="molecule type" value="Genomic_DNA"/>
</dbReference>
<dbReference type="PANTHER" id="PTHR45266">
    <property type="entry name" value="OXALOACETATE DECARBOXYLASE ALPHA CHAIN"/>
    <property type="match status" value="1"/>
</dbReference>
<dbReference type="Proteomes" id="UP000626220">
    <property type="component" value="Unassembled WGS sequence"/>
</dbReference>
<keyword evidence="1" id="KW-0092">Biotin</keyword>
<dbReference type="Pfam" id="PF00364">
    <property type="entry name" value="Biotin_lipoyl"/>
    <property type="match status" value="1"/>
</dbReference>
<feature type="domain" description="Lipoyl-binding" evidence="2">
    <location>
        <begin position="1"/>
        <end position="72"/>
    </location>
</feature>
<gene>
    <name evidence="3" type="ORF">GCM10017056_28650</name>
</gene>
<dbReference type="CDD" id="cd06850">
    <property type="entry name" value="biotinyl_domain"/>
    <property type="match status" value="1"/>
</dbReference>
<evidence type="ECO:0000313" key="4">
    <source>
        <dbReference type="Proteomes" id="UP000626220"/>
    </source>
</evidence>
<organism evidence="3 4">
    <name type="scientific">Seohaeicola zhoushanensis</name>
    <dbReference type="NCBI Taxonomy" id="1569283"/>
    <lineage>
        <taxon>Bacteria</taxon>
        <taxon>Pseudomonadati</taxon>
        <taxon>Pseudomonadota</taxon>
        <taxon>Alphaproteobacteria</taxon>
        <taxon>Rhodobacterales</taxon>
        <taxon>Roseobacteraceae</taxon>
        <taxon>Seohaeicola</taxon>
    </lineage>
</organism>
<keyword evidence="4" id="KW-1185">Reference proteome</keyword>
<comment type="caution">
    <text evidence="3">The sequence shown here is derived from an EMBL/GenBank/DDBJ whole genome shotgun (WGS) entry which is preliminary data.</text>
</comment>
<reference evidence="3" key="2">
    <citation type="submission" date="2020-09" db="EMBL/GenBank/DDBJ databases">
        <authorList>
            <person name="Sun Q."/>
            <person name="Kim S."/>
        </authorList>
    </citation>
    <scope>NUCLEOTIDE SEQUENCE</scope>
    <source>
        <strain evidence="3">KCTC 42650</strain>
    </source>
</reference>
<dbReference type="RefSeq" id="WP_189680781.1">
    <property type="nucleotide sequence ID" value="NZ_BNCJ01000008.1"/>
</dbReference>
<evidence type="ECO:0000256" key="1">
    <source>
        <dbReference type="ARBA" id="ARBA00023267"/>
    </source>
</evidence>
<dbReference type="AlphaFoldDB" id="A0A8J3MA89"/>